<evidence type="ECO:0008006" key="4">
    <source>
        <dbReference type="Google" id="ProtNLM"/>
    </source>
</evidence>
<evidence type="ECO:0000313" key="3">
    <source>
        <dbReference type="Proteomes" id="UP000521943"/>
    </source>
</evidence>
<sequence>MVLIHDGLLSATIGVLAVILNARPANAIPPGAVALAEWFDRTLPRIFPNTTDGWQECFEDGTFHPNVVGSYNTLPINGLAELKGLGALISSLATEQLEYFVLEPTATVAFATDEAGHSGLITYTGKSSLRTKSGAVYADGLSSVSVTVEWDEALQKRAITVWKEVSTPPNFPDYPWDILAAVEQHSEPPTGRVVGEL</sequence>
<evidence type="ECO:0000256" key="1">
    <source>
        <dbReference type="SAM" id="SignalP"/>
    </source>
</evidence>
<organism evidence="2 3">
    <name type="scientific">Ephemerocybe angulata</name>
    <dbReference type="NCBI Taxonomy" id="980116"/>
    <lineage>
        <taxon>Eukaryota</taxon>
        <taxon>Fungi</taxon>
        <taxon>Dikarya</taxon>
        <taxon>Basidiomycota</taxon>
        <taxon>Agaricomycotina</taxon>
        <taxon>Agaricomycetes</taxon>
        <taxon>Agaricomycetidae</taxon>
        <taxon>Agaricales</taxon>
        <taxon>Agaricineae</taxon>
        <taxon>Psathyrellaceae</taxon>
        <taxon>Ephemerocybe</taxon>
    </lineage>
</organism>
<comment type="caution">
    <text evidence="2">The sequence shown here is derived from an EMBL/GenBank/DDBJ whole genome shotgun (WGS) entry which is preliminary data.</text>
</comment>
<keyword evidence="3" id="KW-1185">Reference proteome</keyword>
<keyword evidence="1" id="KW-0732">Signal</keyword>
<dbReference type="Proteomes" id="UP000521943">
    <property type="component" value="Unassembled WGS sequence"/>
</dbReference>
<dbReference type="AlphaFoldDB" id="A0A8H6HIB0"/>
<proteinExistence type="predicted"/>
<gene>
    <name evidence="2" type="ORF">DFP72DRAFT_1016737</name>
</gene>
<name>A0A8H6HIB0_9AGAR</name>
<protein>
    <recommendedName>
        <fullName evidence="4">SnoaL-like domain-containing protein</fullName>
    </recommendedName>
</protein>
<dbReference type="EMBL" id="JACGCI010000087">
    <property type="protein sequence ID" value="KAF6746857.1"/>
    <property type="molecule type" value="Genomic_DNA"/>
</dbReference>
<reference evidence="2 3" key="1">
    <citation type="submission" date="2020-07" db="EMBL/GenBank/DDBJ databases">
        <title>Comparative genomics of pyrophilous fungi reveals a link between fire events and developmental genes.</title>
        <authorList>
            <consortium name="DOE Joint Genome Institute"/>
            <person name="Steindorff A.S."/>
            <person name="Carver A."/>
            <person name="Calhoun S."/>
            <person name="Stillman K."/>
            <person name="Liu H."/>
            <person name="Lipzen A."/>
            <person name="Pangilinan J."/>
            <person name="Labutti K."/>
            <person name="Bruns T.D."/>
            <person name="Grigoriev I.V."/>
        </authorList>
    </citation>
    <scope>NUCLEOTIDE SEQUENCE [LARGE SCALE GENOMIC DNA]</scope>
    <source>
        <strain evidence="2 3">CBS 144469</strain>
    </source>
</reference>
<dbReference type="OrthoDB" id="2891025at2759"/>
<evidence type="ECO:0000313" key="2">
    <source>
        <dbReference type="EMBL" id="KAF6746857.1"/>
    </source>
</evidence>
<feature type="chain" id="PRO_5034900049" description="SnoaL-like domain-containing protein" evidence="1">
    <location>
        <begin position="28"/>
        <end position="197"/>
    </location>
</feature>
<accession>A0A8H6HIB0</accession>
<feature type="signal peptide" evidence="1">
    <location>
        <begin position="1"/>
        <end position="27"/>
    </location>
</feature>